<dbReference type="InterPro" id="IPR012337">
    <property type="entry name" value="RNaseH-like_sf"/>
</dbReference>
<evidence type="ECO:0000259" key="1">
    <source>
        <dbReference type="Pfam" id="PF13456"/>
    </source>
</evidence>
<reference evidence="3" key="1">
    <citation type="submission" date="2024-07" db="EMBL/GenBank/DDBJ databases">
        <title>Two chromosome-level genome assemblies of Korean endemic species Abeliophyllum distichum and Forsythia ovata (Oleaceae).</title>
        <authorList>
            <person name="Jang H."/>
        </authorList>
    </citation>
    <scope>NUCLEOTIDE SEQUENCE [LARGE SCALE GENOMIC DNA]</scope>
</reference>
<dbReference type="EMBL" id="JBFOLK010000004">
    <property type="protein sequence ID" value="KAL2519778.1"/>
    <property type="molecule type" value="Genomic_DNA"/>
</dbReference>
<dbReference type="Proteomes" id="UP001604336">
    <property type="component" value="Unassembled WGS sequence"/>
</dbReference>
<dbReference type="CDD" id="cd06222">
    <property type="entry name" value="RNase_H_like"/>
    <property type="match status" value="1"/>
</dbReference>
<comment type="caution">
    <text evidence="2">The sequence shown here is derived from an EMBL/GenBank/DDBJ whole genome shotgun (WGS) entry which is preliminary data.</text>
</comment>
<feature type="domain" description="RNase H type-1" evidence="1">
    <location>
        <begin position="30"/>
        <end position="103"/>
    </location>
</feature>
<protein>
    <recommendedName>
        <fullName evidence="1">RNase H type-1 domain-containing protein</fullName>
    </recommendedName>
</protein>
<dbReference type="InterPro" id="IPR036397">
    <property type="entry name" value="RNaseH_sf"/>
</dbReference>
<proteinExistence type="predicted"/>
<gene>
    <name evidence="2" type="ORF">Adt_16025</name>
</gene>
<dbReference type="InterPro" id="IPR053151">
    <property type="entry name" value="RNase_H-like"/>
</dbReference>
<organism evidence="2 3">
    <name type="scientific">Abeliophyllum distichum</name>
    <dbReference type="NCBI Taxonomy" id="126358"/>
    <lineage>
        <taxon>Eukaryota</taxon>
        <taxon>Viridiplantae</taxon>
        <taxon>Streptophyta</taxon>
        <taxon>Embryophyta</taxon>
        <taxon>Tracheophyta</taxon>
        <taxon>Spermatophyta</taxon>
        <taxon>Magnoliopsida</taxon>
        <taxon>eudicotyledons</taxon>
        <taxon>Gunneridae</taxon>
        <taxon>Pentapetalae</taxon>
        <taxon>asterids</taxon>
        <taxon>lamiids</taxon>
        <taxon>Lamiales</taxon>
        <taxon>Oleaceae</taxon>
        <taxon>Forsythieae</taxon>
        <taxon>Abeliophyllum</taxon>
    </lineage>
</organism>
<dbReference type="Pfam" id="PF13456">
    <property type="entry name" value="RVT_3"/>
    <property type="match status" value="1"/>
</dbReference>
<sequence length="110" mass="12475">MDASRIDLRVAGVSLEITMEVVSWPSLLATETFILEAELRAILQGIKLARRMGLVDLWMETDSTLVVHCISYGGGPWVIQSILTRIRHLLSFDQDTFFTFFERGTRSLTL</sequence>
<dbReference type="AlphaFoldDB" id="A0ABD1U444"/>
<dbReference type="InterPro" id="IPR044730">
    <property type="entry name" value="RNase_H-like_dom_plant"/>
</dbReference>
<evidence type="ECO:0000313" key="3">
    <source>
        <dbReference type="Proteomes" id="UP001604336"/>
    </source>
</evidence>
<dbReference type="InterPro" id="IPR002156">
    <property type="entry name" value="RNaseH_domain"/>
</dbReference>
<dbReference type="PANTHER" id="PTHR47723">
    <property type="entry name" value="OS05G0353850 PROTEIN"/>
    <property type="match status" value="1"/>
</dbReference>
<dbReference type="PANTHER" id="PTHR47723:SF19">
    <property type="entry name" value="POLYNUCLEOTIDYL TRANSFERASE, RIBONUCLEASE H-LIKE SUPERFAMILY PROTEIN"/>
    <property type="match status" value="1"/>
</dbReference>
<dbReference type="SUPFAM" id="SSF53098">
    <property type="entry name" value="Ribonuclease H-like"/>
    <property type="match status" value="1"/>
</dbReference>
<keyword evidence="3" id="KW-1185">Reference proteome</keyword>
<evidence type="ECO:0000313" key="2">
    <source>
        <dbReference type="EMBL" id="KAL2519778.1"/>
    </source>
</evidence>
<accession>A0ABD1U444</accession>
<dbReference type="Gene3D" id="3.30.420.10">
    <property type="entry name" value="Ribonuclease H-like superfamily/Ribonuclease H"/>
    <property type="match status" value="1"/>
</dbReference>
<name>A0ABD1U444_9LAMI</name>